<keyword evidence="2" id="KW-0732">Signal</keyword>
<dbReference type="EMBL" id="JPKR02000005">
    <property type="protein sequence ID" value="KKA63527.1"/>
    <property type="molecule type" value="Genomic_DNA"/>
</dbReference>
<evidence type="ECO:0000256" key="2">
    <source>
        <dbReference type="SAM" id="SignalP"/>
    </source>
</evidence>
<evidence type="ECO:0000313" key="3">
    <source>
        <dbReference type="EMBL" id="KKA63527.1"/>
    </source>
</evidence>
<protein>
    <submittedName>
        <fullName evidence="3">Uncharacterized protein</fullName>
    </submittedName>
</protein>
<proteinExistence type="predicted"/>
<sequence length="337" mass="36923">MKKIMPVGALLLSSFHLLPAMALNDKTPTIPKEYSESSYITKKVNINLIKQSSGSNIKTWALQVKGAEKISLVLNKILLPSGSWLEVSDNNGNQRKIYNQKMFYDGTRPQLITSPVNGNQLLIRLILPEGNSDKGNIIIDHYRYMPVGKTRAIIGTDQSQLAGCYKTINPQFYRKSRAVFIADDAGTAWNLAGGPYAITNHHIAGDAGPVSLSMLYNYQYPGCSSDEPLENTLTINSESVVIAGNGGADDWAVLKPDALAYEEAGIRQIFGTLAINASTNKSALENEPVFVTGFPGITPKKSPQKTMMGRPVKLSQAETRRPFTTIVIQKEAPQDHR</sequence>
<comment type="caution">
    <text evidence="3">The sequence shown here is derived from an EMBL/GenBank/DDBJ whole genome shotgun (WGS) entry which is preliminary data.</text>
</comment>
<name>A0A0F5BUK8_9GAMM</name>
<keyword evidence="4" id="KW-1185">Reference proteome</keyword>
<feature type="signal peptide" evidence="2">
    <location>
        <begin position="1"/>
        <end position="22"/>
    </location>
</feature>
<dbReference type="AlphaFoldDB" id="A0A0F5BUK8"/>
<feature type="region of interest" description="Disordered" evidence="1">
    <location>
        <begin position="295"/>
        <end position="314"/>
    </location>
</feature>
<gene>
    <name evidence="3" type="ORF">HA49_23210</name>
</gene>
<feature type="chain" id="PRO_5002484456" evidence="2">
    <location>
        <begin position="23"/>
        <end position="337"/>
    </location>
</feature>
<dbReference type="STRING" id="642227.HA49_23210"/>
<reference evidence="3" key="1">
    <citation type="submission" date="2014-12" db="EMBL/GenBank/DDBJ databases">
        <title>The draft genome of the Tatumella morbirosei type strain, LMG23360T isolated from pineapple rot.</title>
        <authorList>
            <person name="Smits T.H."/>
            <person name="Palmer M."/>
            <person name="Venter S.N."/>
            <person name="Duffy B."/>
            <person name="Steenkamp E.T."/>
            <person name="Chan W.Y."/>
            <person name="Coutinho T.A."/>
            <person name="Coetzee M.P."/>
            <person name="De Maayer P."/>
        </authorList>
    </citation>
    <scope>NUCLEOTIDE SEQUENCE [LARGE SCALE GENOMIC DNA]</scope>
    <source>
        <strain evidence="3">LMG 23360</strain>
    </source>
</reference>
<accession>A0A0F5BUK8</accession>
<dbReference type="PANTHER" id="PTHR36234:SF5">
    <property type="entry name" value="LYSYL ENDOPEPTIDASE"/>
    <property type="match status" value="1"/>
</dbReference>
<organism evidence="3 4">
    <name type="scientific">Tatumella morbirosei</name>
    <dbReference type="NCBI Taxonomy" id="642227"/>
    <lineage>
        <taxon>Bacteria</taxon>
        <taxon>Pseudomonadati</taxon>
        <taxon>Pseudomonadota</taxon>
        <taxon>Gammaproteobacteria</taxon>
        <taxon>Enterobacterales</taxon>
        <taxon>Erwiniaceae</taxon>
        <taxon>Tatumella</taxon>
    </lineage>
</organism>
<evidence type="ECO:0000313" key="4">
    <source>
        <dbReference type="Proteomes" id="UP000029577"/>
    </source>
</evidence>
<dbReference type="PANTHER" id="PTHR36234">
    <property type="entry name" value="LYSYL ENDOPEPTIDASE"/>
    <property type="match status" value="1"/>
</dbReference>
<evidence type="ECO:0000256" key="1">
    <source>
        <dbReference type="SAM" id="MobiDB-lite"/>
    </source>
</evidence>
<dbReference type="RefSeq" id="WP_046791911.1">
    <property type="nucleotide sequence ID" value="NZ_JPKR02000005.1"/>
</dbReference>
<dbReference type="Proteomes" id="UP000029577">
    <property type="component" value="Unassembled WGS sequence"/>
</dbReference>